<organism evidence="6">
    <name type="scientific">Candidatus Kentrum sp. MB</name>
    <dbReference type="NCBI Taxonomy" id="2138164"/>
    <lineage>
        <taxon>Bacteria</taxon>
        <taxon>Pseudomonadati</taxon>
        <taxon>Pseudomonadota</taxon>
        <taxon>Gammaproteobacteria</taxon>
        <taxon>Candidatus Kentrum</taxon>
    </lineage>
</organism>
<accession>A0A450XPA2</accession>
<dbReference type="Gene3D" id="1.10.10.10">
    <property type="entry name" value="Winged helix-like DNA-binding domain superfamily/Winged helix DNA-binding domain"/>
    <property type="match status" value="2"/>
</dbReference>
<evidence type="ECO:0000313" key="6">
    <source>
        <dbReference type="EMBL" id="VFK31074.1"/>
    </source>
</evidence>
<dbReference type="EMBL" id="CAADFO010000076">
    <property type="protein sequence ID" value="VFK31074.1"/>
    <property type="molecule type" value="Genomic_DNA"/>
</dbReference>
<reference evidence="6" key="1">
    <citation type="submission" date="2019-02" db="EMBL/GenBank/DDBJ databases">
        <authorList>
            <person name="Gruber-Vodicka R. H."/>
            <person name="Seah K. B. B."/>
        </authorList>
    </citation>
    <scope>NUCLEOTIDE SEQUENCE</scope>
    <source>
        <strain evidence="6">BECK_BZ197</strain>
        <strain evidence="8">BECK_BZ198</strain>
        <strain evidence="7">BECK_BZ199</strain>
    </source>
</reference>
<dbReference type="Pfam" id="PF04079">
    <property type="entry name" value="SMC_ScpB"/>
    <property type="match status" value="1"/>
</dbReference>
<evidence type="ECO:0000256" key="2">
    <source>
        <dbReference type="ARBA" id="ARBA00022618"/>
    </source>
</evidence>
<keyword evidence="4" id="KW-0131">Cell cycle</keyword>
<keyword evidence="1" id="KW-0963">Cytoplasm</keyword>
<dbReference type="PIRSF" id="PIRSF019345">
    <property type="entry name" value="ScpB"/>
    <property type="match status" value="1"/>
</dbReference>
<dbReference type="AlphaFoldDB" id="A0A450XPA2"/>
<protein>
    <submittedName>
        <fullName evidence="6">Condensin subunit ScpB</fullName>
    </submittedName>
</protein>
<dbReference type="InterPro" id="IPR005234">
    <property type="entry name" value="ScpB_csome_segregation"/>
</dbReference>
<dbReference type="InterPro" id="IPR036390">
    <property type="entry name" value="WH_DNA-bd_sf"/>
</dbReference>
<gene>
    <name evidence="6" type="ORF">BECKMB1821G_GA0114241_107613</name>
    <name evidence="8" type="ORF">BECKMB1821H_GA0114242_11314</name>
    <name evidence="7" type="ORF">BECKMB1821I_GA0114274_11294</name>
</gene>
<dbReference type="InterPro" id="IPR036388">
    <property type="entry name" value="WH-like_DNA-bd_sf"/>
</dbReference>
<dbReference type="SUPFAM" id="SSF46785">
    <property type="entry name" value="Winged helix' DNA-binding domain"/>
    <property type="match status" value="2"/>
</dbReference>
<dbReference type="PANTHER" id="PTHR34298">
    <property type="entry name" value="SEGREGATION AND CONDENSATION PROTEIN B"/>
    <property type="match status" value="1"/>
</dbReference>
<dbReference type="EMBL" id="CAADGH010000131">
    <property type="protein sequence ID" value="VFK77387.1"/>
    <property type="molecule type" value="Genomic_DNA"/>
</dbReference>
<evidence type="ECO:0000256" key="5">
    <source>
        <dbReference type="SAM" id="MobiDB-lite"/>
    </source>
</evidence>
<dbReference type="NCBIfam" id="TIGR00281">
    <property type="entry name" value="SMC-Scp complex subunit ScpB"/>
    <property type="match status" value="1"/>
</dbReference>
<dbReference type="GO" id="GO:0051301">
    <property type="term" value="P:cell division"/>
    <property type="evidence" value="ECO:0007669"/>
    <property type="project" value="UniProtKB-KW"/>
</dbReference>
<feature type="region of interest" description="Disordered" evidence="5">
    <location>
        <begin position="200"/>
        <end position="219"/>
    </location>
</feature>
<dbReference type="EMBL" id="CAADFQ010000129">
    <property type="protein sequence ID" value="VFK35580.1"/>
    <property type="molecule type" value="Genomic_DNA"/>
</dbReference>
<proteinExistence type="predicted"/>
<evidence type="ECO:0000313" key="7">
    <source>
        <dbReference type="EMBL" id="VFK35580.1"/>
    </source>
</evidence>
<feature type="compositionally biased region" description="Basic and acidic residues" evidence="5">
    <location>
        <begin position="202"/>
        <end position="219"/>
    </location>
</feature>
<dbReference type="GO" id="GO:0051304">
    <property type="term" value="P:chromosome separation"/>
    <property type="evidence" value="ECO:0007669"/>
    <property type="project" value="InterPro"/>
</dbReference>
<name>A0A450XPA2_9GAMM</name>
<dbReference type="PANTHER" id="PTHR34298:SF2">
    <property type="entry name" value="SEGREGATION AND CONDENSATION PROTEIN B"/>
    <property type="match status" value="1"/>
</dbReference>
<evidence type="ECO:0000256" key="1">
    <source>
        <dbReference type="ARBA" id="ARBA00022490"/>
    </source>
</evidence>
<keyword evidence="3" id="KW-0159">Chromosome partition</keyword>
<evidence type="ECO:0000313" key="8">
    <source>
        <dbReference type="EMBL" id="VFK77387.1"/>
    </source>
</evidence>
<sequence length="219" mass="25215">MSDRDFDTIKRIVEAVLLAADRPLTIHDISGLFTDPVEGKSNDLSVREATETEPIPSRHMLQEALSALQEDCESRSLELKEVAGGFRYQLRVEYAKYIRRLWLERPARYSRALLETLAIIAYRQPITRAEIEEIRGVNVATSTIKTLREREWIRVLGHRDVPGRPAIYGTTREFLSYFGLNTLDELPPLGELKEPGFFALDEQTRKPEEKEEEIKEENA</sequence>
<keyword evidence="2" id="KW-0132">Cell division</keyword>
<evidence type="ECO:0000256" key="3">
    <source>
        <dbReference type="ARBA" id="ARBA00022829"/>
    </source>
</evidence>
<evidence type="ECO:0000256" key="4">
    <source>
        <dbReference type="ARBA" id="ARBA00023306"/>
    </source>
</evidence>